<dbReference type="InterPro" id="IPR015425">
    <property type="entry name" value="FH2_Formin"/>
</dbReference>
<dbReference type="Proteomes" id="UP000253551">
    <property type="component" value="Unassembled WGS sequence"/>
</dbReference>
<comment type="caution">
    <text evidence="7">The sequence shown here is derived from an EMBL/GenBank/DDBJ whole genome shotgun (WGS) entry which is preliminary data.</text>
</comment>
<evidence type="ECO:0000313" key="7">
    <source>
        <dbReference type="EMBL" id="RCI00012.1"/>
    </source>
</evidence>
<accession>A0A367KDU4</accession>
<organism evidence="7 8">
    <name type="scientific">Rhizopus stolonifer</name>
    <name type="common">Rhizopus nigricans</name>
    <dbReference type="NCBI Taxonomy" id="4846"/>
    <lineage>
        <taxon>Eukaryota</taxon>
        <taxon>Fungi</taxon>
        <taxon>Fungi incertae sedis</taxon>
        <taxon>Mucoromycota</taxon>
        <taxon>Mucoromycotina</taxon>
        <taxon>Mucoromycetes</taxon>
        <taxon>Mucorales</taxon>
        <taxon>Mucorineae</taxon>
        <taxon>Rhizopodaceae</taxon>
        <taxon>Rhizopus</taxon>
    </lineage>
</organism>
<feature type="compositionally biased region" description="Basic and acidic residues" evidence="3">
    <location>
        <begin position="986"/>
        <end position="1034"/>
    </location>
</feature>
<dbReference type="GO" id="GO:0043332">
    <property type="term" value="C:mating projection tip"/>
    <property type="evidence" value="ECO:0007669"/>
    <property type="project" value="TreeGrafter"/>
</dbReference>
<feature type="compositionally biased region" description="Polar residues" evidence="3">
    <location>
        <begin position="1"/>
        <end position="18"/>
    </location>
</feature>
<dbReference type="GO" id="GO:0015629">
    <property type="term" value="C:actin cytoskeleton"/>
    <property type="evidence" value="ECO:0007669"/>
    <property type="project" value="UniProtKB-ARBA"/>
</dbReference>
<dbReference type="InterPro" id="IPR010473">
    <property type="entry name" value="GTPase-bd"/>
</dbReference>
<dbReference type="PROSITE" id="PS51231">
    <property type="entry name" value="DAD"/>
    <property type="match status" value="1"/>
</dbReference>
<gene>
    <name evidence="7" type="ORF">CU098_004489</name>
</gene>
<dbReference type="SMART" id="SM00498">
    <property type="entry name" value="FH2"/>
    <property type="match status" value="1"/>
</dbReference>
<reference evidence="7 8" key="1">
    <citation type="journal article" date="2018" name="G3 (Bethesda)">
        <title>Phylogenetic and Phylogenomic Definition of Rhizopus Species.</title>
        <authorList>
            <person name="Gryganskyi A.P."/>
            <person name="Golan J."/>
            <person name="Dolatabadi S."/>
            <person name="Mondo S."/>
            <person name="Robb S."/>
            <person name="Idnurm A."/>
            <person name="Muszewska A."/>
            <person name="Steczkiewicz K."/>
            <person name="Masonjones S."/>
            <person name="Liao H.L."/>
            <person name="Gajdeczka M.T."/>
            <person name="Anike F."/>
            <person name="Vuek A."/>
            <person name="Anishchenko I.M."/>
            <person name="Voigt K."/>
            <person name="de Hoog G.S."/>
            <person name="Smith M.E."/>
            <person name="Heitman J."/>
            <person name="Vilgalys R."/>
            <person name="Stajich J.E."/>
        </authorList>
    </citation>
    <scope>NUCLEOTIDE SEQUENCE [LARGE SCALE GENOMIC DNA]</scope>
    <source>
        <strain evidence="7 8">LSU 92-RS-03</strain>
    </source>
</reference>
<feature type="region of interest" description="Disordered" evidence="3">
    <location>
        <begin position="1076"/>
        <end position="1113"/>
    </location>
</feature>
<feature type="region of interest" description="Disordered" evidence="3">
    <location>
        <begin position="1"/>
        <end position="27"/>
    </location>
</feature>
<proteinExistence type="inferred from homology"/>
<dbReference type="GO" id="GO:0051017">
    <property type="term" value="P:actin filament bundle assembly"/>
    <property type="evidence" value="ECO:0007669"/>
    <property type="project" value="TreeGrafter"/>
</dbReference>
<feature type="region of interest" description="Disordered" evidence="3">
    <location>
        <begin position="549"/>
        <end position="602"/>
    </location>
</feature>
<dbReference type="InterPro" id="IPR051661">
    <property type="entry name" value="Actin_filament_regulator"/>
</dbReference>
<dbReference type="Gene3D" id="1.20.58.2220">
    <property type="entry name" value="Formin, FH2 domain"/>
    <property type="match status" value="1"/>
</dbReference>
<feature type="compositionally biased region" description="Basic residues" evidence="3">
    <location>
        <begin position="1043"/>
        <end position="1056"/>
    </location>
</feature>
<dbReference type="SUPFAM" id="SSF48371">
    <property type="entry name" value="ARM repeat"/>
    <property type="match status" value="1"/>
</dbReference>
<dbReference type="GO" id="GO:1903475">
    <property type="term" value="P:mitotic actomyosin contractile ring assembly"/>
    <property type="evidence" value="ECO:0007669"/>
    <property type="project" value="TreeGrafter"/>
</dbReference>
<evidence type="ECO:0000259" key="4">
    <source>
        <dbReference type="PROSITE" id="PS51231"/>
    </source>
</evidence>
<feature type="coiled-coil region" evidence="2">
    <location>
        <begin position="362"/>
        <end position="389"/>
    </location>
</feature>
<dbReference type="Pfam" id="PF06371">
    <property type="entry name" value="Drf_GBD"/>
    <property type="match status" value="1"/>
</dbReference>
<dbReference type="InterPro" id="IPR010472">
    <property type="entry name" value="FH3_dom"/>
</dbReference>
<feature type="region of interest" description="Disordered" evidence="3">
    <location>
        <begin position="986"/>
        <end position="1056"/>
    </location>
</feature>
<feature type="coiled-coil region" evidence="2">
    <location>
        <begin position="413"/>
        <end position="440"/>
    </location>
</feature>
<dbReference type="GO" id="GO:0005938">
    <property type="term" value="C:cell cortex"/>
    <property type="evidence" value="ECO:0007669"/>
    <property type="project" value="UniProtKB-ARBA"/>
</dbReference>
<dbReference type="SUPFAM" id="SSF101447">
    <property type="entry name" value="Formin homology 2 domain (FH2 domain)"/>
    <property type="match status" value="1"/>
</dbReference>
<evidence type="ECO:0000259" key="6">
    <source>
        <dbReference type="PROSITE" id="PS51444"/>
    </source>
</evidence>
<dbReference type="SMART" id="SM01140">
    <property type="entry name" value="Drf_GBD"/>
    <property type="match status" value="1"/>
</dbReference>
<dbReference type="InterPro" id="IPR016024">
    <property type="entry name" value="ARM-type_fold"/>
</dbReference>
<feature type="compositionally biased region" description="Polar residues" evidence="3">
    <location>
        <begin position="592"/>
        <end position="602"/>
    </location>
</feature>
<feature type="domain" description="GBD/FH3" evidence="5">
    <location>
        <begin position="1"/>
        <end position="338"/>
    </location>
</feature>
<feature type="non-terminal residue" evidence="7">
    <location>
        <position position="1113"/>
    </location>
</feature>
<dbReference type="PANTHER" id="PTHR47102">
    <property type="entry name" value="PROTEIN BNI1"/>
    <property type="match status" value="1"/>
</dbReference>
<dbReference type="EMBL" id="PJQM01001886">
    <property type="protein sequence ID" value="RCI00012.1"/>
    <property type="molecule type" value="Genomic_DNA"/>
</dbReference>
<keyword evidence="2" id="KW-0175">Coiled coil</keyword>
<dbReference type="Gene3D" id="6.10.30.50">
    <property type="match status" value="1"/>
</dbReference>
<dbReference type="Gene3D" id="1.25.10.10">
    <property type="entry name" value="Leucine-rich Repeat Variant"/>
    <property type="match status" value="1"/>
</dbReference>
<comment type="similarity">
    <text evidence="1">Belongs to the formin homology family. BNI1 subfamily.</text>
</comment>
<dbReference type="OrthoDB" id="1104827at2759"/>
<dbReference type="Pfam" id="PF02181">
    <property type="entry name" value="FH2"/>
    <property type="match status" value="1"/>
</dbReference>
<dbReference type="InterPro" id="IPR014768">
    <property type="entry name" value="GBD/FH3_dom"/>
</dbReference>
<dbReference type="GO" id="GO:0032153">
    <property type="term" value="C:cell division site"/>
    <property type="evidence" value="ECO:0007669"/>
    <property type="project" value="UniProtKB-ARBA"/>
</dbReference>
<evidence type="ECO:0000256" key="1">
    <source>
        <dbReference type="ARBA" id="ARBA00037935"/>
    </source>
</evidence>
<evidence type="ECO:0000256" key="2">
    <source>
        <dbReference type="SAM" id="Coils"/>
    </source>
</evidence>
<dbReference type="PROSITE" id="PS51444">
    <property type="entry name" value="FH2"/>
    <property type="match status" value="1"/>
</dbReference>
<dbReference type="AlphaFoldDB" id="A0A367KDU4"/>
<dbReference type="GO" id="GO:0051016">
    <property type="term" value="P:barbed-end actin filament capping"/>
    <property type="evidence" value="ECO:0007669"/>
    <property type="project" value="TreeGrafter"/>
</dbReference>
<keyword evidence="8" id="KW-1185">Reference proteome</keyword>
<dbReference type="SMART" id="SM01139">
    <property type="entry name" value="Drf_FH3"/>
    <property type="match status" value="1"/>
</dbReference>
<dbReference type="Gene3D" id="1.20.58.630">
    <property type="match status" value="1"/>
</dbReference>
<feature type="domain" description="DAD" evidence="4">
    <location>
        <begin position="1016"/>
        <end position="1058"/>
    </location>
</feature>
<protein>
    <submittedName>
        <fullName evidence="7">Uncharacterized protein</fullName>
    </submittedName>
</protein>
<evidence type="ECO:0000259" key="5">
    <source>
        <dbReference type="PROSITE" id="PS51232"/>
    </source>
</evidence>
<evidence type="ECO:0000313" key="8">
    <source>
        <dbReference type="Proteomes" id="UP000253551"/>
    </source>
</evidence>
<dbReference type="PROSITE" id="PS51232">
    <property type="entry name" value="GBD_FH3"/>
    <property type="match status" value="1"/>
</dbReference>
<name>A0A367KDU4_RHIST</name>
<sequence length="1113" mass="127314">MVSQDIQSETNIPVQPSSKRGGIDKRVEEGTGPEYYVKKLSDTSKGVNVKVVSHLAVGLRTMPLRSGITLTVEEDLLRCFKALLNNRIGAREALRHPQCVQEVVNCIISPSIHSRRLVCEVLVFMCYYEVPLGQDLVLKTMDKLRDKEKGYGRFDSWLLELEITLGGRGKMGSLVGASDNFKEMAAYGSPDNLLAEYVLYNMILVNAIINVVEDVEIRIHLRNQMTASGLERVLEKMKDLSDEHIDRQIREFKSLAESDQDELMETFHDHVLNDKDDPREVFEYILLNVEGTRAYDFFLSCLQHLLLVNHEEANLKSRYFQIIDNLVTQVVLDHKGLSDDFSVDHNTTIQHLVDKFADQDQLKSTLEELKELQEHYAELERERDMLRSQLSHEGDALEVVQLREKAVSLEDLLRISRHTISTLQKKLRDLQSEYDASLEQTENQFDRFYKLIDEDRTNLEGNIVISRKELAEALDKCHTPRDIESYEKKDSDILVKKLPGVSDENKYKSLALGLSDEFKTQLAHQFGSSSGLGEFVLPGTIPLMGSAVRRSQNRRRQVHTPESIQQAVAESDVSRSLSLRRSKRAPPKEQSTEALSDDNSLIPTLQNNADEKLNANSIQSTVWKKSAVGDKEDELAEMMDAAGIFSRMEEIFAQKTVTSKKAVLKAKRQETSIIDTRKAYNINIAVLAKYKSISFKDFKNKILGADERFCTEILLRNLLANMPSHDEMGKLSVFMKTASEEDLQCLSKPDAFCAEIMSIDRLKERLTHMLFVTVFHERITQLGKNMTNVMDASNNLKDSEAFKDLLNVRNFLNGTNFQGGAFGIRISSINKLVDTRASSNDTTLLHFLCIMVEEKFPAISKNLIKDLELCGEACRVTIQDLIKDYNELRVGLQSLIHELECHYGPEYEAEEGDNFAAVMYRFRDRAIEKFDQVEVRYTSMDIAYKDVVTYFGEDPSNMKPDEFFGIFQTFLSSWIKAKTDVEMQKKKREQAEKAKQLQEQRKDRTKNRLDIKDGPSENQEDKDIMDNLLEKLRTGEMGTAQQRKSRRISVRERRKTRVESMVVKAEDLLRHIQNEEEVPPLPRTRGASKRFTSSEKMKKLASLAEEENRPSAV</sequence>
<feature type="domain" description="FH2" evidence="6">
    <location>
        <begin position="595"/>
        <end position="1000"/>
    </location>
</feature>
<dbReference type="Gene3D" id="1.10.238.150">
    <property type="entry name" value="Formin, FH3 diaphanous domain"/>
    <property type="match status" value="1"/>
</dbReference>
<dbReference type="GO" id="GO:0031267">
    <property type="term" value="F:small GTPase binding"/>
    <property type="evidence" value="ECO:0007669"/>
    <property type="project" value="InterPro"/>
</dbReference>
<dbReference type="InterPro" id="IPR042201">
    <property type="entry name" value="FH2_Formin_sf"/>
</dbReference>
<dbReference type="PANTHER" id="PTHR47102:SF2">
    <property type="entry name" value="PROTEIN BNI1"/>
    <property type="match status" value="1"/>
</dbReference>
<dbReference type="InterPro" id="IPR014767">
    <property type="entry name" value="DAD_dom"/>
</dbReference>
<dbReference type="STRING" id="4846.A0A367KDU4"/>
<dbReference type="InterPro" id="IPR011989">
    <property type="entry name" value="ARM-like"/>
</dbReference>
<dbReference type="Pfam" id="PF06367">
    <property type="entry name" value="Drf_FH3"/>
    <property type="match status" value="1"/>
</dbReference>
<evidence type="ECO:0000256" key="3">
    <source>
        <dbReference type="SAM" id="MobiDB-lite"/>
    </source>
</evidence>
<dbReference type="GO" id="GO:0003779">
    <property type="term" value="F:actin binding"/>
    <property type="evidence" value="ECO:0007669"/>
    <property type="project" value="InterPro"/>
</dbReference>